<dbReference type="PANTHER" id="PTHR24148">
    <property type="entry name" value="ANKYRIN REPEAT DOMAIN-CONTAINING PROTEIN 39 HOMOLOG-RELATED"/>
    <property type="match status" value="1"/>
</dbReference>
<evidence type="ECO:0000256" key="1">
    <source>
        <dbReference type="SAM" id="MobiDB-lite"/>
    </source>
</evidence>
<name>A0A4V1X963_9PEZI</name>
<evidence type="ECO:0000259" key="2">
    <source>
        <dbReference type="Pfam" id="PF06985"/>
    </source>
</evidence>
<dbReference type="AlphaFoldDB" id="A0A4V1X963"/>
<protein>
    <recommendedName>
        <fullName evidence="2">Heterokaryon incompatibility domain-containing protein</fullName>
    </recommendedName>
</protein>
<dbReference type="InterPro" id="IPR052895">
    <property type="entry name" value="HetReg/Transcr_Mod"/>
</dbReference>
<dbReference type="Proteomes" id="UP000293360">
    <property type="component" value="Unassembled WGS sequence"/>
</dbReference>
<sequence length="207" mass="23467">MASEISQRSHSRRCEEEDERNPQERGSLRNGTTTPPDVETLARFPMTAGPPPPNATSTKRASSAPPIFRPVSAYRYSPLPKGYIRLLRLTPHRDEHAPVQGQLFDYPLLDSGQGTHLYEALSYVWGSLEKHQSVSIDEGYIPVTKNLHMVLKRLRDYSLDRIIWVNAICIDQGNTEKRNHQVQSMAKIYAKANRVVVWLEKATTISS</sequence>
<comment type="caution">
    <text evidence="3">The sequence shown here is derived from an EMBL/GenBank/DDBJ whole genome shotgun (WGS) entry which is preliminary data.</text>
</comment>
<proteinExistence type="predicted"/>
<evidence type="ECO:0000313" key="3">
    <source>
        <dbReference type="EMBL" id="RYO88314.1"/>
    </source>
</evidence>
<dbReference type="PANTHER" id="PTHR24148:SF78">
    <property type="entry name" value="HETEROKARYON INCOMPATIBILITY DOMAIN-CONTAINING PROTEIN"/>
    <property type="match status" value="1"/>
</dbReference>
<feature type="domain" description="Heterokaryon incompatibility" evidence="2">
    <location>
        <begin position="118"/>
        <end position="203"/>
    </location>
</feature>
<gene>
    <name evidence="3" type="ORF">DL764_008744</name>
</gene>
<dbReference type="EMBL" id="QJNU01000724">
    <property type="protein sequence ID" value="RYO88314.1"/>
    <property type="molecule type" value="Genomic_DNA"/>
</dbReference>
<feature type="region of interest" description="Disordered" evidence="1">
    <location>
        <begin position="1"/>
        <end position="64"/>
    </location>
</feature>
<dbReference type="STRING" id="155417.A0A4V1X963"/>
<dbReference type="Pfam" id="PF06985">
    <property type="entry name" value="HET"/>
    <property type="match status" value="1"/>
</dbReference>
<dbReference type="OrthoDB" id="5571888at2759"/>
<keyword evidence="4" id="KW-1185">Reference proteome</keyword>
<organism evidence="3 4">
    <name type="scientific">Monosporascus ibericus</name>
    <dbReference type="NCBI Taxonomy" id="155417"/>
    <lineage>
        <taxon>Eukaryota</taxon>
        <taxon>Fungi</taxon>
        <taxon>Dikarya</taxon>
        <taxon>Ascomycota</taxon>
        <taxon>Pezizomycotina</taxon>
        <taxon>Sordariomycetes</taxon>
        <taxon>Xylariomycetidae</taxon>
        <taxon>Xylariales</taxon>
        <taxon>Xylariales incertae sedis</taxon>
        <taxon>Monosporascus</taxon>
    </lineage>
</organism>
<evidence type="ECO:0000313" key="4">
    <source>
        <dbReference type="Proteomes" id="UP000293360"/>
    </source>
</evidence>
<reference evidence="3 4" key="1">
    <citation type="submission" date="2018-06" db="EMBL/GenBank/DDBJ databases">
        <title>Complete Genomes of Monosporascus.</title>
        <authorList>
            <person name="Robinson A.J."/>
            <person name="Natvig D.O."/>
        </authorList>
    </citation>
    <scope>NUCLEOTIDE SEQUENCE [LARGE SCALE GENOMIC DNA]</scope>
    <source>
        <strain evidence="3 4">CBS 110550</strain>
    </source>
</reference>
<feature type="compositionally biased region" description="Basic and acidic residues" evidence="1">
    <location>
        <begin position="12"/>
        <end position="27"/>
    </location>
</feature>
<accession>A0A4V1X963</accession>
<dbReference type="InterPro" id="IPR010730">
    <property type="entry name" value="HET"/>
</dbReference>